<keyword evidence="1" id="KW-0304">Gas vesicle</keyword>
<comment type="similarity">
    <text evidence="3">Belongs to the gas vesicle GvpF/GvpL family.</text>
</comment>
<evidence type="ECO:0000256" key="2">
    <source>
        <dbReference type="ARBA" id="ARBA00035108"/>
    </source>
</evidence>
<dbReference type="PANTHER" id="PTHR36852">
    <property type="entry name" value="PROTEIN GVPL 2"/>
    <property type="match status" value="1"/>
</dbReference>
<reference evidence="4 5" key="1">
    <citation type="submission" date="2024-10" db="EMBL/GenBank/DDBJ databases">
        <title>The Natural Products Discovery Center: Release of the First 8490 Sequenced Strains for Exploring Actinobacteria Biosynthetic Diversity.</title>
        <authorList>
            <person name="Kalkreuter E."/>
            <person name="Kautsar S.A."/>
            <person name="Yang D."/>
            <person name="Bader C.D."/>
            <person name="Teijaro C.N."/>
            <person name="Fluegel L."/>
            <person name="Davis C.M."/>
            <person name="Simpson J.R."/>
            <person name="Lauterbach L."/>
            <person name="Steele A.D."/>
            <person name="Gui C."/>
            <person name="Meng S."/>
            <person name="Li G."/>
            <person name="Viehrig K."/>
            <person name="Ye F."/>
            <person name="Su P."/>
            <person name="Kiefer A.F."/>
            <person name="Nichols A."/>
            <person name="Cepeda A.J."/>
            <person name="Yan W."/>
            <person name="Fan B."/>
            <person name="Jiang Y."/>
            <person name="Adhikari A."/>
            <person name="Zheng C.-J."/>
            <person name="Schuster L."/>
            <person name="Cowan T.M."/>
            <person name="Smanski M.J."/>
            <person name="Chevrette M.G."/>
            <person name="De Carvalho L.P.S."/>
            <person name="Shen B."/>
        </authorList>
    </citation>
    <scope>NUCLEOTIDE SEQUENCE [LARGE SCALE GENOMIC DNA]</scope>
    <source>
        <strain evidence="4 5">NPDC087220</strain>
    </source>
</reference>
<evidence type="ECO:0000256" key="3">
    <source>
        <dbReference type="ARBA" id="ARBA00035643"/>
    </source>
</evidence>
<keyword evidence="5" id="KW-1185">Reference proteome</keyword>
<dbReference type="Proteomes" id="UP001617351">
    <property type="component" value="Unassembled WGS sequence"/>
</dbReference>
<sequence>MSTYVYAITRASQELPDSLEGIGEPALPVRTVRSGRLLALVSDAPAELRPKRRDLLAHQRVIIRAGACGPVLPLRFGGVSPDDETVAAVLEEHEGSYLERLETLEGKDEFNVKASHEEEAVLYKVLSEDAALRARHEANRAAGGGTHEDRLAFGEQVARAVAERERADAQLIEAALTPYAAGLRRGPESDGWLANLSFLVERDRQEEFSAAVRALHEEHAHLRVQVTGPLPSYSFAEAG</sequence>
<dbReference type="InterPro" id="IPR009430">
    <property type="entry name" value="GvpL/GvpF"/>
</dbReference>
<evidence type="ECO:0000313" key="4">
    <source>
        <dbReference type="EMBL" id="MFJ2822078.1"/>
    </source>
</evidence>
<evidence type="ECO:0000313" key="5">
    <source>
        <dbReference type="Proteomes" id="UP001617351"/>
    </source>
</evidence>
<name>A0ABW8EFQ5_STRT5</name>
<dbReference type="EMBL" id="JBIUYY010000005">
    <property type="protein sequence ID" value="MFJ2822078.1"/>
    <property type="molecule type" value="Genomic_DNA"/>
</dbReference>
<dbReference type="Pfam" id="PF06386">
    <property type="entry name" value="GvpL_GvpF"/>
    <property type="match status" value="1"/>
</dbReference>
<protein>
    <submittedName>
        <fullName evidence="4">GvpL/GvpF family gas vesicle protein</fullName>
    </submittedName>
</protein>
<gene>
    <name evidence="4" type="ORF">ACIO7M_13310</name>
</gene>
<evidence type="ECO:0000256" key="1">
    <source>
        <dbReference type="ARBA" id="ARBA00022987"/>
    </source>
</evidence>
<comment type="caution">
    <text evidence="4">The sequence shown here is derived from an EMBL/GenBank/DDBJ whole genome shotgun (WGS) entry which is preliminary data.</text>
</comment>
<proteinExistence type="inferred from homology"/>
<dbReference type="PANTHER" id="PTHR36852:SF1">
    <property type="entry name" value="PROTEIN GVPL 2"/>
    <property type="match status" value="1"/>
</dbReference>
<dbReference type="RefSeq" id="WP_365512291.1">
    <property type="nucleotide sequence ID" value="NZ_JBFANW010000343.1"/>
</dbReference>
<accession>A0ABW8EFQ5</accession>
<comment type="subcellular location">
    <subcellularLocation>
        <location evidence="2">Gas vesicle</location>
    </subcellularLocation>
</comment>
<organism evidence="4 5">
    <name type="scientific">Streptomyces toxytricini</name>
    <name type="common">Actinomyces toxytricini</name>
    <dbReference type="NCBI Taxonomy" id="67369"/>
    <lineage>
        <taxon>Bacteria</taxon>
        <taxon>Bacillati</taxon>
        <taxon>Actinomycetota</taxon>
        <taxon>Actinomycetes</taxon>
        <taxon>Kitasatosporales</taxon>
        <taxon>Streptomycetaceae</taxon>
        <taxon>Streptomyces</taxon>
    </lineage>
</organism>